<organism evidence="1 2">
    <name type="scientific">Pseudomonas phage phiPMW</name>
    <dbReference type="NCBI Taxonomy" id="1815582"/>
    <lineage>
        <taxon>Viruses</taxon>
        <taxon>Duplodnaviria</taxon>
        <taxon>Heunggongvirae</taxon>
        <taxon>Uroviricota</taxon>
        <taxon>Caudoviricetes</taxon>
        <taxon>Plaisancevirus</taxon>
        <taxon>Plaisancevirus PMW</taxon>
    </lineage>
</organism>
<dbReference type="EMBL" id="KU862660">
    <property type="protein sequence ID" value="ANA49301.1"/>
    <property type="molecule type" value="Genomic_DNA"/>
</dbReference>
<gene>
    <name evidence="1" type="ORF">PMW_176</name>
</gene>
<evidence type="ECO:0000313" key="2">
    <source>
        <dbReference type="Proteomes" id="UP000223738"/>
    </source>
</evidence>
<name>A0A1S5R1M1_9CAUD</name>
<dbReference type="Proteomes" id="UP000223738">
    <property type="component" value="Segment"/>
</dbReference>
<evidence type="ECO:0000313" key="1">
    <source>
        <dbReference type="EMBL" id="ANA49301.1"/>
    </source>
</evidence>
<accession>A0A1S5R1M1</accession>
<proteinExistence type="predicted"/>
<sequence>MDELRFTLKGAALTATHYNPNEAWVMHYAKHENGFWYYYNPTKNIWVYSMEQNGVFCPPTSKLKEIEF</sequence>
<protein>
    <submittedName>
        <fullName evidence="1">Uncharacterized protein</fullName>
    </submittedName>
</protein>
<keyword evidence="2" id="KW-1185">Reference proteome</keyword>
<reference evidence="1 2" key="1">
    <citation type="submission" date="2016-03" db="EMBL/GenBank/DDBJ databases">
        <title>Characterization of pf16 and phiPMW: Two novel phages infecting Pseudomonas putida PpG1.</title>
        <authorList>
            <person name="Magill D.J."/>
            <person name="Krylov V.N."/>
            <person name="Allen C.C.R."/>
            <person name="McGrath J.W."/>
            <person name="Quinn J.P."/>
            <person name="Kulakov L.A."/>
        </authorList>
    </citation>
    <scope>NUCLEOTIDE SEQUENCE [LARGE SCALE GENOMIC DNA]</scope>
</reference>